<proteinExistence type="inferred from homology"/>
<feature type="active site" evidence="12">
    <location>
        <position position="228"/>
    </location>
</feature>
<feature type="active site" evidence="12">
    <location>
        <position position="416"/>
    </location>
</feature>
<evidence type="ECO:0000259" key="14">
    <source>
        <dbReference type="PROSITE" id="PS50035"/>
    </source>
</evidence>
<dbReference type="Pfam" id="PF13396">
    <property type="entry name" value="PLDc_N"/>
    <property type="match status" value="1"/>
</dbReference>
<feature type="active site" evidence="12">
    <location>
        <position position="230"/>
    </location>
</feature>
<dbReference type="InterPro" id="IPR001736">
    <property type="entry name" value="PLipase_D/transphosphatidylase"/>
</dbReference>
<feature type="active site" evidence="12">
    <location>
        <position position="411"/>
    </location>
</feature>
<evidence type="ECO:0000256" key="3">
    <source>
        <dbReference type="ARBA" id="ARBA00022516"/>
    </source>
</evidence>
<keyword evidence="9 12" id="KW-0472">Membrane</keyword>
<dbReference type="EC" id="2.7.8.-" evidence="12 13"/>
<evidence type="ECO:0000256" key="13">
    <source>
        <dbReference type="NCBIfam" id="TIGR04265"/>
    </source>
</evidence>
<keyword evidence="16" id="KW-1185">Reference proteome</keyword>
<evidence type="ECO:0000256" key="5">
    <source>
        <dbReference type="ARBA" id="ARBA00022692"/>
    </source>
</evidence>
<dbReference type="PROSITE" id="PS50035">
    <property type="entry name" value="PLD"/>
    <property type="match status" value="2"/>
</dbReference>
<dbReference type="STRING" id="1150112.SAMN04487893_11126"/>
<protein>
    <recommendedName>
        <fullName evidence="12 13">Cardiolipin synthase</fullName>
        <shortName evidence="12">CL synthase</shortName>
        <ecNumber evidence="12 13">2.7.8.-</ecNumber>
    </recommendedName>
</protein>
<dbReference type="EMBL" id="FORU01000011">
    <property type="protein sequence ID" value="SFJ60390.1"/>
    <property type="molecule type" value="Genomic_DNA"/>
</dbReference>
<evidence type="ECO:0000313" key="15">
    <source>
        <dbReference type="EMBL" id="SFJ60390.1"/>
    </source>
</evidence>
<dbReference type="PANTHER" id="PTHR21248">
    <property type="entry name" value="CARDIOLIPIN SYNTHASE"/>
    <property type="match status" value="1"/>
</dbReference>
<evidence type="ECO:0000256" key="12">
    <source>
        <dbReference type="HAMAP-Rule" id="MF_01916"/>
    </source>
</evidence>
<dbReference type="CDD" id="cd09110">
    <property type="entry name" value="PLDc_CLS_1"/>
    <property type="match status" value="1"/>
</dbReference>
<feature type="active site" evidence="12">
    <location>
        <position position="235"/>
    </location>
</feature>
<keyword evidence="7 12" id="KW-1133">Transmembrane helix</keyword>
<dbReference type="AlphaFoldDB" id="A0A1I3SPT9"/>
<comment type="function">
    <text evidence="12">Catalyzes the reversible phosphatidyl group transfer from one phosphatidylglycerol molecule to another to form cardiolipin (CL) (diphosphatidylglycerol) and glycerol.</text>
</comment>
<evidence type="ECO:0000256" key="9">
    <source>
        <dbReference type="ARBA" id="ARBA00023136"/>
    </source>
</evidence>
<dbReference type="NCBIfam" id="TIGR04265">
    <property type="entry name" value="bac_cardiolipin"/>
    <property type="match status" value="1"/>
</dbReference>
<dbReference type="SMART" id="SM00155">
    <property type="entry name" value="PLDc"/>
    <property type="match status" value="2"/>
</dbReference>
<keyword evidence="10 12" id="KW-0594">Phospholipid biosynthesis</keyword>
<dbReference type="HAMAP" id="MF_01916">
    <property type="entry name" value="Cardiolipin_synth_Cls"/>
    <property type="match status" value="1"/>
</dbReference>
<evidence type="ECO:0000256" key="10">
    <source>
        <dbReference type="ARBA" id="ARBA00023209"/>
    </source>
</evidence>
<organism evidence="15 16">
    <name type="scientific">Myroides guanonis</name>
    <dbReference type="NCBI Taxonomy" id="1150112"/>
    <lineage>
        <taxon>Bacteria</taxon>
        <taxon>Pseudomonadati</taxon>
        <taxon>Bacteroidota</taxon>
        <taxon>Flavobacteriia</taxon>
        <taxon>Flavobacteriales</taxon>
        <taxon>Flavobacteriaceae</taxon>
        <taxon>Myroides</taxon>
    </lineage>
</organism>
<evidence type="ECO:0000256" key="7">
    <source>
        <dbReference type="ARBA" id="ARBA00022989"/>
    </source>
</evidence>
<name>A0A1I3SPT9_9FLAO</name>
<evidence type="ECO:0000256" key="2">
    <source>
        <dbReference type="ARBA" id="ARBA00022475"/>
    </source>
</evidence>
<dbReference type="PANTHER" id="PTHR21248:SF22">
    <property type="entry name" value="PHOSPHOLIPASE D"/>
    <property type="match status" value="1"/>
</dbReference>
<feature type="transmembrane region" description="Helical" evidence="12">
    <location>
        <begin position="9"/>
        <end position="29"/>
    </location>
</feature>
<keyword evidence="2 12" id="KW-1003">Cell membrane</keyword>
<dbReference type="Gene3D" id="3.30.870.10">
    <property type="entry name" value="Endonuclease Chain A"/>
    <property type="match status" value="2"/>
</dbReference>
<dbReference type="GO" id="GO:0032049">
    <property type="term" value="P:cardiolipin biosynthetic process"/>
    <property type="evidence" value="ECO:0007669"/>
    <property type="project" value="UniProtKB-UniRule"/>
</dbReference>
<evidence type="ECO:0000313" key="16">
    <source>
        <dbReference type="Proteomes" id="UP000243887"/>
    </source>
</evidence>
<reference evidence="16" key="1">
    <citation type="submission" date="2016-10" db="EMBL/GenBank/DDBJ databases">
        <authorList>
            <person name="Varghese N."/>
            <person name="Submissions S."/>
        </authorList>
    </citation>
    <scope>NUCLEOTIDE SEQUENCE [LARGE SCALE GENOMIC DNA]</scope>
    <source>
        <strain evidence="16">DSM 26542</strain>
    </source>
</reference>
<comment type="similarity">
    <text evidence="12">Belongs to the phospholipase D family. Cardiolipin synthase subfamily.</text>
</comment>
<dbReference type="CDD" id="cd09112">
    <property type="entry name" value="PLDc_CLS_2"/>
    <property type="match status" value="1"/>
</dbReference>
<sequence length="491" mass="57005">MQIILTDWLLYVELIYLLFLILVALRIIYDSHSTSKALAYLLLIFFVPILGVLFYFSFGINYRKRKMYSKKLKADDVYGKNLNKRLQAIHQEFKQASSDLIEENKDLIRMLSNVNMGESPLLIENEVEILKNGEVFFPRLLEDLKAAKKQIHIEYYIYEDDEIGNEVAEVLIQKAIEGVEVRFIYDDFGSRTIRKTLVRKLKAAGVEIFPFNRIIWIALANRMNYRNHRKIVVIDGCIGYTGGINISDKYDNRKKEKNNLFWRDTHMRIDGSGAYGLQHAFLCDWNFSSKQNLVISERFFPIIPNSLNKKTPVQIISSGPDSDLPSILYSVLQAIHHAKSEILITTPYYIPDESLQQAIIMAAMSGKKVKILVPGKSDSRLVKLASESYFEELLKVGVEIFRYNKGFVHAKTLVTDSDVTSIGTCNLDHRSFDLNFEVNAVIYDKEVANEMRAMFHEDCKHATRFDYNRWYKRSVWHRFKNSFIRLLSPLL</sequence>
<comment type="catalytic activity">
    <reaction evidence="12">
        <text>2 a 1,2-diacyl-sn-glycero-3-phospho-(1'-sn-glycerol) = a cardiolipin + glycerol</text>
        <dbReference type="Rhea" id="RHEA:31451"/>
        <dbReference type="ChEBI" id="CHEBI:17754"/>
        <dbReference type="ChEBI" id="CHEBI:62237"/>
        <dbReference type="ChEBI" id="CHEBI:64716"/>
    </reaction>
</comment>
<comment type="subcellular location">
    <subcellularLocation>
        <location evidence="1 12">Cell membrane</location>
        <topology evidence="1 12">Multi-pass membrane protein</topology>
    </subcellularLocation>
</comment>
<dbReference type="InterPro" id="IPR030874">
    <property type="entry name" value="Cardiolipin_synth_Firmi"/>
</dbReference>
<feature type="active site" evidence="12">
    <location>
        <position position="409"/>
    </location>
</feature>
<keyword evidence="3 12" id="KW-0444">Lipid biosynthesis</keyword>
<keyword evidence="4 12" id="KW-0808">Transferase</keyword>
<dbReference type="OrthoDB" id="9762009at2"/>
<dbReference type="RefSeq" id="WP_090679697.1">
    <property type="nucleotide sequence ID" value="NZ_FORU01000011.1"/>
</dbReference>
<keyword evidence="5 12" id="KW-0812">Transmembrane</keyword>
<feature type="domain" description="PLD phosphodiesterase" evidence="14">
    <location>
        <begin position="404"/>
        <end position="431"/>
    </location>
</feature>
<dbReference type="Proteomes" id="UP000243887">
    <property type="component" value="Unassembled WGS sequence"/>
</dbReference>
<keyword evidence="6" id="KW-0677">Repeat</keyword>
<feature type="domain" description="PLD phosphodiesterase" evidence="14">
    <location>
        <begin position="223"/>
        <end position="250"/>
    </location>
</feature>
<keyword evidence="11 12" id="KW-1208">Phospholipid metabolism</keyword>
<dbReference type="InterPro" id="IPR022924">
    <property type="entry name" value="Cardiolipin_synthase"/>
</dbReference>
<keyword evidence="8 12" id="KW-0443">Lipid metabolism</keyword>
<dbReference type="SUPFAM" id="SSF56024">
    <property type="entry name" value="Phospholipase D/nuclease"/>
    <property type="match status" value="2"/>
</dbReference>
<evidence type="ECO:0000256" key="6">
    <source>
        <dbReference type="ARBA" id="ARBA00022737"/>
    </source>
</evidence>
<gene>
    <name evidence="15" type="ORF">SAMN04487893_11126</name>
</gene>
<dbReference type="Pfam" id="PF13091">
    <property type="entry name" value="PLDc_2"/>
    <property type="match status" value="2"/>
</dbReference>
<evidence type="ECO:0000256" key="4">
    <source>
        <dbReference type="ARBA" id="ARBA00022679"/>
    </source>
</evidence>
<dbReference type="InterPro" id="IPR027379">
    <property type="entry name" value="CLS_N"/>
</dbReference>
<evidence type="ECO:0000256" key="8">
    <source>
        <dbReference type="ARBA" id="ARBA00023098"/>
    </source>
</evidence>
<dbReference type="InterPro" id="IPR025202">
    <property type="entry name" value="PLD-like_dom"/>
</dbReference>
<dbReference type="GO" id="GO:0005886">
    <property type="term" value="C:plasma membrane"/>
    <property type="evidence" value="ECO:0007669"/>
    <property type="project" value="UniProtKB-SubCell"/>
</dbReference>
<accession>A0A1I3SPT9</accession>
<feature type="transmembrane region" description="Helical" evidence="12">
    <location>
        <begin position="41"/>
        <end position="62"/>
    </location>
</feature>
<evidence type="ECO:0000256" key="1">
    <source>
        <dbReference type="ARBA" id="ARBA00004651"/>
    </source>
</evidence>
<evidence type="ECO:0000256" key="11">
    <source>
        <dbReference type="ARBA" id="ARBA00023264"/>
    </source>
</evidence>
<dbReference type="GO" id="GO:0008808">
    <property type="term" value="F:cardiolipin synthase activity"/>
    <property type="evidence" value="ECO:0007669"/>
    <property type="project" value="UniProtKB-UniRule"/>
</dbReference>